<evidence type="ECO:0000313" key="20">
    <source>
        <dbReference type="Proteomes" id="UP001595916"/>
    </source>
</evidence>
<evidence type="ECO:0000256" key="3">
    <source>
        <dbReference type="ARBA" id="ARBA00005042"/>
    </source>
</evidence>
<evidence type="ECO:0000256" key="14">
    <source>
        <dbReference type="ARBA" id="ARBA00023264"/>
    </source>
</evidence>
<evidence type="ECO:0000256" key="11">
    <source>
        <dbReference type="ARBA" id="ARBA00023098"/>
    </source>
</evidence>
<dbReference type="PANTHER" id="PTHR14269">
    <property type="entry name" value="CDP-DIACYLGLYCEROL--GLYCEROL-3-PHOSPHATE 3-PHOSPHATIDYLTRANSFERASE-RELATED"/>
    <property type="match status" value="1"/>
</dbReference>
<evidence type="ECO:0000256" key="2">
    <source>
        <dbReference type="ARBA" id="ARBA00004141"/>
    </source>
</evidence>
<dbReference type="EMBL" id="JBHSHL010000014">
    <property type="protein sequence ID" value="MFC4804380.1"/>
    <property type="molecule type" value="Genomic_DNA"/>
</dbReference>
<evidence type="ECO:0000256" key="15">
    <source>
        <dbReference type="ARBA" id="ARBA00048586"/>
    </source>
</evidence>
<dbReference type="InterPro" id="IPR043130">
    <property type="entry name" value="CDP-OH_PTrfase_TM_dom"/>
</dbReference>
<gene>
    <name evidence="19" type="primary">pgsA</name>
    <name evidence="19" type="ORF">ACFO4R_04725</name>
</gene>
<dbReference type="Pfam" id="PF01066">
    <property type="entry name" value="CDP-OH_P_transf"/>
    <property type="match status" value="1"/>
</dbReference>
<evidence type="ECO:0000256" key="9">
    <source>
        <dbReference type="ARBA" id="ARBA00022692"/>
    </source>
</evidence>
<keyword evidence="9 18" id="KW-0812">Transmembrane</keyword>
<evidence type="ECO:0000313" key="19">
    <source>
        <dbReference type="EMBL" id="MFC4804380.1"/>
    </source>
</evidence>
<dbReference type="PIRSF" id="PIRSF000847">
    <property type="entry name" value="Phos_ph_gly_syn"/>
    <property type="match status" value="1"/>
</dbReference>
<proteinExistence type="inferred from homology"/>
<keyword evidence="12 18" id="KW-0472">Membrane</keyword>
<keyword evidence="11" id="KW-0443">Lipid metabolism</keyword>
<comment type="pathway">
    <text evidence="3">Phospholipid metabolism; phosphatidylglycerol biosynthesis; phosphatidylglycerol from CDP-diacylglycerol: step 1/2.</text>
</comment>
<dbReference type="InterPro" id="IPR048254">
    <property type="entry name" value="CDP_ALCOHOL_P_TRANSF_CS"/>
</dbReference>
<comment type="caution">
    <text evidence="19">The sequence shown here is derived from an EMBL/GenBank/DDBJ whole genome shotgun (WGS) entry which is preliminary data.</text>
</comment>
<evidence type="ECO:0000256" key="8">
    <source>
        <dbReference type="ARBA" id="ARBA00022679"/>
    </source>
</evidence>
<sequence>MNTPNKLTLLRMLLVPVFLIVAYMERGSQVYLYSTLIFCIASFTDFLDGYLARKYNLITDFGKFMDPLADKVLVAASMIWLVQIGRLESFFVVIIVAREYAISILRAIASVQGKVIAAGKSGKFKTVSQMIGTILLLLNSSLGMPIMYIALIATLYSGFEYIYNGRDLIKEM</sequence>
<evidence type="ECO:0000256" key="4">
    <source>
        <dbReference type="ARBA" id="ARBA00010441"/>
    </source>
</evidence>
<keyword evidence="20" id="KW-1185">Reference proteome</keyword>
<name>A0ABV9QJ57_9FIRM</name>
<dbReference type="Gene3D" id="1.20.120.1760">
    <property type="match status" value="1"/>
</dbReference>
<dbReference type="InterPro" id="IPR050324">
    <property type="entry name" value="CDP-alcohol_PTase-I"/>
</dbReference>
<evidence type="ECO:0000256" key="1">
    <source>
        <dbReference type="ARBA" id="ARBA00003973"/>
    </source>
</evidence>
<keyword evidence="10 18" id="KW-1133">Transmembrane helix</keyword>
<evidence type="ECO:0000256" key="10">
    <source>
        <dbReference type="ARBA" id="ARBA00022989"/>
    </source>
</evidence>
<dbReference type="InterPro" id="IPR004570">
    <property type="entry name" value="Phosphatidylglycerol_P_synth"/>
</dbReference>
<accession>A0ABV9QJ57</accession>
<evidence type="ECO:0000256" key="7">
    <source>
        <dbReference type="ARBA" id="ARBA00022516"/>
    </source>
</evidence>
<dbReference type="PROSITE" id="PS00379">
    <property type="entry name" value="CDP_ALCOHOL_P_TRANSF"/>
    <property type="match status" value="1"/>
</dbReference>
<comment type="subcellular location">
    <subcellularLocation>
        <location evidence="2">Membrane</location>
        <topology evidence="2">Multi-pass membrane protein</topology>
    </subcellularLocation>
</comment>
<feature type="transmembrane region" description="Helical" evidence="18">
    <location>
        <begin position="130"/>
        <end position="156"/>
    </location>
</feature>
<dbReference type="GO" id="GO:0008444">
    <property type="term" value="F:CDP-diacylglycerol-glycerol-3-phosphate 3-phosphatidyltransferase activity"/>
    <property type="evidence" value="ECO:0007669"/>
    <property type="project" value="UniProtKB-EC"/>
</dbReference>
<comment type="catalytic activity">
    <reaction evidence="15">
        <text>a CDP-1,2-diacyl-sn-glycerol + sn-glycerol 3-phosphate = a 1,2-diacyl-sn-glycero-3-phospho-(1'-sn-glycero-3'-phosphate) + CMP + H(+)</text>
        <dbReference type="Rhea" id="RHEA:12593"/>
        <dbReference type="ChEBI" id="CHEBI:15378"/>
        <dbReference type="ChEBI" id="CHEBI:57597"/>
        <dbReference type="ChEBI" id="CHEBI:58332"/>
        <dbReference type="ChEBI" id="CHEBI:60110"/>
        <dbReference type="ChEBI" id="CHEBI:60377"/>
        <dbReference type="EC" id="2.7.8.5"/>
    </reaction>
</comment>
<keyword evidence="13" id="KW-0594">Phospholipid biosynthesis</keyword>
<evidence type="ECO:0000256" key="12">
    <source>
        <dbReference type="ARBA" id="ARBA00023136"/>
    </source>
</evidence>
<dbReference type="RefSeq" id="WP_379787886.1">
    <property type="nucleotide sequence ID" value="NZ_JBHSHL010000014.1"/>
</dbReference>
<feature type="transmembrane region" description="Helical" evidence="18">
    <location>
        <begin position="30"/>
        <end position="47"/>
    </location>
</feature>
<feature type="transmembrane region" description="Helical" evidence="18">
    <location>
        <begin position="7"/>
        <end position="24"/>
    </location>
</feature>
<evidence type="ECO:0000256" key="13">
    <source>
        <dbReference type="ARBA" id="ARBA00023209"/>
    </source>
</evidence>
<dbReference type="InterPro" id="IPR000462">
    <property type="entry name" value="CDP-OH_P_trans"/>
</dbReference>
<evidence type="ECO:0000256" key="17">
    <source>
        <dbReference type="RuleBase" id="RU003750"/>
    </source>
</evidence>
<keyword evidence="7" id="KW-0444">Lipid biosynthesis</keyword>
<comment type="function">
    <text evidence="1">This protein catalyzes the committed step to the synthesis of the acidic phospholipids.</text>
</comment>
<dbReference type="Proteomes" id="UP001595916">
    <property type="component" value="Unassembled WGS sequence"/>
</dbReference>
<comment type="similarity">
    <text evidence="4 17">Belongs to the CDP-alcohol phosphatidyltransferase class-I family.</text>
</comment>
<evidence type="ECO:0000256" key="5">
    <source>
        <dbReference type="ARBA" id="ARBA00013170"/>
    </source>
</evidence>
<reference evidence="20" key="1">
    <citation type="journal article" date="2019" name="Int. J. Syst. Evol. Microbiol.">
        <title>The Global Catalogue of Microorganisms (GCM) 10K type strain sequencing project: providing services to taxonomists for standard genome sequencing and annotation.</title>
        <authorList>
            <consortium name="The Broad Institute Genomics Platform"/>
            <consortium name="The Broad Institute Genome Sequencing Center for Infectious Disease"/>
            <person name="Wu L."/>
            <person name="Ma J."/>
        </authorList>
    </citation>
    <scope>NUCLEOTIDE SEQUENCE [LARGE SCALE GENOMIC DNA]</scope>
    <source>
        <strain evidence="20">CCUG 46385</strain>
    </source>
</reference>
<evidence type="ECO:0000256" key="18">
    <source>
        <dbReference type="SAM" id="Phobius"/>
    </source>
</evidence>
<organism evidence="19 20">
    <name type="scientific">Filifactor villosus</name>
    <dbReference type="NCBI Taxonomy" id="29374"/>
    <lineage>
        <taxon>Bacteria</taxon>
        <taxon>Bacillati</taxon>
        <taxon>Bacillota</taxon>
        <taxon>Clostridia</taxon>
        <taxon>Peptostreptococcales</taxon>
        <taxon>Filifactoraceae</taxon>
        <taxon>Filifactor</taxon>
    </lineage>
</organism>
<evidence type="ECO:0000256" key="6">
    <source>
        <dbReference type="ARBA" id="ARBA00014944"/>
    </source>
</evidence>
<dbReference type="PANTHER" id="PTHR14269:SF62">
    <property type="entry name" value="CDP-DIACYLGLYCEROL--GLYCEROL-3-PHOSPHATE 3-PHOSPHATIDYLTRANSFERASE 1, CHLOROPLASTIC"/>
    <property type="match status" value="1"/>
</dbReference>
<dbReference type="NCBIfam" id="TIGR00560">
    <property type="entry name" value="pgsA"/>
    <property type="match status" value="1"/>
</dbReference>
<evidence type="ECO:0000256" key="16">
    <source>
        <dbReference type="NCBIfam" id="TIGR00560"/>
    </source>
</evidence>
<protein>
    <recommendedName>
        <fullName evidence="6 16">CDP-diacylglycerol--glycerol-3-phosphate 3-phosphatidyltransferase</fullName>
        <ecNumber evidence="5 16">2.7.8.5</ecNumber>
    </recommendedName>
</protein>
<keyword evidence="14" id="KW-1208">Phospholipid metabolism</keyword>
<dbReference type="EC" id="2.7.8.5" evidence="5 16"/>
<keyword evidence="8 17" id="KW-0808">Transferase</keyword>